<dbReference type="Proteomes" id="UP000256980">
    <property type="component" value="Unassembled WGS sequence"/>
</dbReference>
<comment type="caution">
    <text evidence="2">The sequence shown here is derived from an EMBL/GenBank/DDBJ whole genome shotgun (WGS) entry which is preliminary data.</text>
</comment>
<reference evidence="2 3" key="1">
    <citation type="submission" date="2018-07" db="EMBL/GenBank/DDBJ databases">
        <title>Genomic Encyclopedia of Type Strains, Phase III (KMG-III): the genomes of soil and plant-associated and newly described type strains.</title>
        <authorList>
            <person name="Whitman W."/>
        </authorList>
    </citation>
    <scope>NUCLEOTIDE SEQUENCE [LARGE SCALE GENOMIC DNA]</scope>
    <source>
        <strain evidence="2 3">CECT 7946</strain>
    </source>
</reference>
<feature type="transmembrane region" description="Helical" evidence="1">
    <location>
        <begin position="38"/>
        <end position="57"/>
    </location>
</feature>
<keyword evidence="1" id="KW-0472">Membrane</keyword>
<feature type="transmembrane region" description="Helical" evidence="1">
    <location>
        <begin position="171"/>
        <end position="192"/>
    </location>
</feature>
<evidence type="ECO:0000256" key="1">
    <source>
        <dbReference type="SAM" id="Phobius"/>
    </source>
</evidence>
<gene>
    <name evidence="2" type="ORF">DFQ10_102376</name>
</gene>
<proteinExistence type="predicted"/>
<keyword evidence="1" id="KW-0812">Transmembrane</keyword>
<feature type="transmembrane region" description="Helical" evidence="1">
    <location>
        <begin position="12"/>
        <end position="31"/>
    </location>
</feature>
<evidence type="ECO:0000313" key="3">
    <source>
        <dbReference type="Proteomes" id="UP000256980"/>
    </source>
</evidence>
<evidence type="ECO:0000313" key="2">
    <source>
        <dbReference type="EMBL" id="RED45503.1"/>
    </source>
</evidence>
<sequence length="234" mass="28067">MDEFLKNNYSLLTYGVELMAAIIGLIVYKKFKNSHAKYFIWFICAIPLIEFIGGYPWHFEDLGLFHLIEGTVFERNYWWFTIFWTMGSALFYSWYLEKVITNKMYSILLRVSRYVFFVISILVIVTNIDEFFIYSSSPIVLGGTVLIILSCFLYFLEILTSDKILDFYRSINFYISATLFIWFLITSTILFFDKYFNDMDWNFVLLQWQVFLISNIFMYSIFTFALLWSKPEKN</sequence>
<organism evidence="2 3">
    <name type="scientific">Winogradskyella eximia</name>
    <dbReference type="NCBI Taxonomy" id="262006"/>
    <lineage>
        <taxon>Bacteria</taxon>
        <taxon>Pseudomonadati</taxon>
        <taxon>Bacteroidota</taxon>
        <taxon>Flavobacteriia</taxon>
        <taxon>Flavobacteriales</taxon>
        <taxon>Flavobacteriaceae</taxon>
        <taxon>Winogradskyella</taxon>
    </lineage>
</organism>
<dbReference type="OrthoDB" id="1453530at2"/>
<protein>
    <submittedName>
        <fullName evidence="2">Uncharacterized protein</fullName>
    </submittedName>
</protein>
<keyword evidence="1" id="KW-1133">Transmembrane helix</keyword>
<dbReference type="RefSeq" id="WP_147299192.1">
    <property type="nucleotide sequence ID" value="NZ_CANKZP010000002.1"/>
</dbReference>
<keyword evidence="3" id="KW-1185">Reference proteome</keyword>
<feature type="transmembrane region" description="Helical" evidence="1">
    <location>
        <begin position="77"/>
        <end position="95"/>
    </location>
</feature>
<accession>A0A3D9H7N2</accession>
<feature type="transmembrane region" description="Helical" evidence="1">
    <location>
        <begin position="131"/>
        <end position="159"/>
    </location>
</feature>
<feature type="transmembrane region" description="Helical" evidence="1">
    <location>
        <begin position="107"/>
        <end position="125"/>
    </location>
</feature>
<name>A0A3D9H7N2_9FLAO</name>
<dbReference type="EMBL" id="QRDV01000002">
    <property type="protein sequence ID" value="RED45503.1"/>
    <property type="molecule type" value="Genomic_DNA"/>
</dbReference>
<feature type="transmembrane region" description="Helical" evidence="1">
    <location>
        <begin position="204"/>
        <end position="228"/>
    </location>
</feature>
<dbReference type="AlphaFoldDB" id="A0A3D9H7N2"/>